<gene>
    <name evidence="1" type="ORF">COV54_00025</name>
</gene>
<dbReference type="Proteomes" id="UP000228867">
    <property type="component" value="Unassembled WGS sequence"/>
</dbReference>
<organism evidence="1 2">
    <name type="scientific">Candidatus Jorgensenbacteria bacterium CG11_big_fil_rev_8_21_14_0_20_38_23</name>
    <dbReference type="NCBI Taxonomy" id="1974594"/>
    <lineage>
        <taxon>Bacteria</taxon>
        <taxon>Candidatus Joergenseniibacteriota</taxon>
    </lineage>
</organism>
<dbReference type="PANTHER" id="PTHR38471">
    <property type="entry name" value="FOUR HELIX BUNDLE PROTEIN"/>
    <property type="match status" value="1"/>
</dbReference>
<proteinExistence type="predicted"/>
<protein>
    <recommendedName>
        <fullName evidence="3">Diversity-generating retroelement protein bAvd family protein</fullName>
    </recommendedName>
</protein>
<evidence type="ECO:0008006" key="3">
    <source>
        <dbReference type="Google" id="ProtNLM"/>
    </source>
</evidence>
<dbReference type="Pfam" id="PF05635">
    <property type="entry name" value="23S_rRNA_IVP"/>
    <property type="match status" value="1"/>
</dbReference>
<dbReference type="InterPro" id="IPR036583">
    <property type="entry name" value="23S_rRNA_IVS_sf"/>
</dbReference>
<evidence type="ECO:0000313" key="1">
    <source>
        <dbReference type="EMBL" id="PIR07630.1"/>
    </source>
</evidence>
<sequence>MNEFRFLKWDVYRNTKKVVKEIFGITGSLAPGFKFNLGDQLNRSVISIALNTAEGSGKGSDHELARFFDIAIGSTHETIAALDLTRDNKLISDKEFQGLTEDLMSIGRQLEGFKRKLKRRQSCL</sequence>
<evidence type="ECO:0000313" key="2">
    <source>
        <dbReference type="Proteomes" id="UP000228867"/>
    </source>
</evidence>
<dbReference type="NCBIfam" id="TIGR02436">
    <property type="entry name" value="four helix bundle protein"/>
    <property type="match status" value="1"/>
</dbReference>
<dbReference type="InterPro" id="IPR012657">
    <property type="entry name" value="23S_rRNA-intervening_sequence"/>
</dbReference>
<dbReference type="Gene3D" id="1.20.1440.60">
    <property type="entry name" value="23S rRNA-intervening sequence"/>
    <property type="match status" value="1"/>
</dbReference>
<accession>A0A2H0NFG1</accession>
<reference evidence="1 2" key="1">
    <citation type="submission" date="2017-09" db="EMBL/GenBank/DDBJ databases">
        <title>Depth-based differentiation of microbial function through sediment-hosted aquifers and enrichment of novel symbionts in the deep terrestrial subsurface.</title>
        <authorList>
            <person name="Probst A.J."/>
            <person name="Ladd B."/>
            <person name="Jarett J.K."/>
            <person name="Geller-Mcgrath D.E."/>
            <person name="Sieber C.M."/>
            <person name="Emerson J.B."/>
            <person name="Anantharaman K."/>
            <person name="Thomas B.C."/>
            <person name="Malmstrom R."/>
            <person name="Stieglmeier M."/>
            <person name="Klingl A."/>
            <person name="Woyke T."/>
            <person name="Ryan C.M."/>
            <person name="Banfield J.F."/>
        </authorList>
    </citation>
    <scope>NUCLEOTIDE SEQUENCE [LARGE SCALE GENOMIC DNA]</scope>
    <source>
        <strain evidence="1">CG11_big_fil_rev_8_21_14_0_20_38_23</strain>
    </source>
</reference>
<dbReference type="EMBL" id="PCWR01000001">
    <property type="protein sequence ID" value="PIR07630.1"/>
    <property type="molecule type" value="Genomic_DNA"/>
</dbReference>
<dbReference type="SUPFAM" id="SSF158446">
    <property type="entry name" value="IVS-encoded protein-like"/>
    <property type="match status" value="1"/>
</dbReference>
<dbReference type="AlphaFoldDB" id="A0A2H0NFG1"/>
<dbReference type="PANTHER" id="PTHR38471:SF2">
    <property type="entry name" value="FOUR HELIX BUNDLE PROTEIN"/>
    <property type="match status" value="1"/>
</dbReference>
<name>A0A2H0NFG1_9BACT</name>
<comment type="caution">
    <text evidence="1">The sequence shown here is derived from an EMBL/GenBank/DDBJ whole genome shotgun (WGS) entry which is preliminary data.</text>
</comment>
<dbReference type="CDD" id="cd16377">
    <property type="entry name" value="23S_rRNA_IVP_like"/>
    <property type="match status" value="1"/>
</dbReference>